<protein>
    <recommendedName>
        <fullName evidence="4">Large-conductance mechanosensitive channel</fullName>
    </recommendedName>
</protein>
<gene>
    <name evidence="2" type="ORF">NCTC9426_00926</name>
</gene>
<feature type="compositionally biased region" description="Acidic residues" evidence="1">
    <location>
        <begin position="15"/>
        <end position="25"/>
    </location>
</feature>
<evidence type="ECO:0000313" key="3">
    <source>
        <dbReference type="Proteomes" id="UP000254133"/>
    </source>
</evidence>
<evidence type="ECO:0008006" key="4">
    <source>
        <dbReference type="Google" id="ProtNLM"/>
    </source>
</evidence>
<sequence>MLVKGMNKMRRQAEAEPEAPAEPSEEVLLLREISQKLSK</sequence>
<accession>A0A378PQU0</accession>
<feature type="region of interest" description="Disordered" evidence="1">
    <location>
        <begin position="1"/>
        <end position="27"/>
    </location>
</feature>
<name>A0A378PQU0_MORBO</name>
<evidence type="ECO:0000256" key="1">
    <source>
        <dbReference type="SAM" id="MobiDB-lite"/>
    </source>
</evidence>
<organism evidence="2 3">
    <name type="scientific">Moraxella bovis</name>
    <dbReference type="NCBI Taxonomy" id="476"/>
    <lineage>
        <taxon>Bacteria</taxon>
        <taxon>Pseudomonadati</taxon>
        <taxon>Pseudomonadota</taxon>
        <taxon>Gammaproteobacteria</taxon>
        <taxon>Moraxellales</taxon>
        <taxon>Moraxellaceae</taxon>
        <taxon>Moraxella</taxon>
    </lineage>
</organism>
<proteinExistence type="predicted"/>
<dbReference type="EMBL" id="UGPZ01000002">
    <property type="protein sequence ID" value="STY90895.1"/>
    <property type="molecule type" value="Genomic_DNA"/>
</dbReference>
<reference evidence="2 3" key="1">
    <citation type="submission" date="2018-06" db="EMBL/GenBank/DDBJ databases">
        <authorList>
            <consortium name="Pathogen Informatics"/>
            <person name="Doyle S."/>
        </authorList>
    </citation>
    <scope>NUCLEOTIDE SEQUENCE [LARGE SCALE GENOMIC DNA]</scope>
    <source>
        <strain evidence="2 3">NCTC9426</strain>
    </source>
</reference>
<evidence type="ECO:0000313" key="2">
    <source>
        <dbReference type="EMBL" id="STY90895.1"/>
    </source>
</evidence>
<dbReference type="AlphaFoldDB" id="A0A378PQU0"/>
<dbReference type="Proteomes" id="UP000254133">
    <property type="component" value="Unassembled WGS sequence"/>
</dbReference>